<feature type="transmembrane region" description="Helical" evidence="9">
    <location>
        <begin position="67"/>
        <end position="86"/>
    </location>
</feature>
<keyword evidence="4 8" id="KW-1003">Cell membrane</keyword>
<keyword evidence="11" id="KW-1185">Reference proteome</keyword>
<keyword evidence="7 8" id="KW-0472">Membrane</keyword>
<feature type="transmembrane region" description="Helical" evidence="9">
    <location>
        <begin position="92"/>
        <end position="112"/>
    </location>
</feature>
<dbReference type="Proteomes" id="UP000443153">
    <property type="component" value="Unassembled WGS sequence"/>
</dbReference>
<feature type="transmembrane region" description="Helical" evidence="9">
    <location>
        <begin position="38"/>
        <end position="60"/>
    </location>
</feature>
<dbReference type="PIRSF" id="PIRSF005353">
    <property type="entry name" value="PbuG"/>
    <property type="match status" value="1"/>
</dbReference>
<protein>
    <submittedName>
        <fullName evidence="10">NCS2 family permease</fullName>
    </submittedName>
</protein>
<comment type="subcellular location">
    <subcellularLocation>
        <location evidence="1 8">Cell membrane</location>
        <topology evidence="1 8">Multi-pass membrane protein</topology>
    </subcellularLocation>
</comment>
<keyword evidence="3 8" id="KW-0813">Transport</keyword>
<dbReference type="InterPro" id="IPR045018">
    <property type="entry name" value="Azg-like"/>
</dbReference>
<feature type="transmembrane region" description="Helical" evidence="9">
    <location>
        <begin position="124"/>
        <end position="148"/>
    </location>
</feature>
<dbReference type="EMBL" id="WKJH01000001">
    <property type="protein sequence ID" value="MRX62613.1"/>
    <property type="molecule type" value="Genomic_DNA"/>
</dbReference>
<evidence type="ECO:0000256" key="1">
    <source>
        <dbReference type="ARBA" id="ARBA00004651"/>
    </source>
</evidence>
<dbReference type="AlphaFoldDB" id="A0A6I2MFN4"/>
<comment type="caution">
    <text evidence="10">The sequence shown here is derived from an EMBL/GenBank/DDBJ whole genome shotgun (WGS) entry which is preliminary data.</text>
</comment>
<feature type="transmembrane region" description="Helical" evidence="9">
    <location>
        <begin position="187"/>
        <end position="206"/>
    </location>
</feature>
<dbReference type="GO" id="GO:0005886">
    <property type="term" value="C:plasma membrane"/>
    <property type="evidence" value="ECO:0007669"/>
    <property type="project" value="UniProtKB-SubCell"/>
</dbReference>
<dbReference type="RefSeq" id="WP_154362634.1">
    <property type="nucleotide sequence ID" value="NZ_WKJH01000001.1"/>
</dbReference>
<dbReference type="GO" id="GO:0005345">
    <property type="term" value="F:purine nucleobase transmembrane transporter activity"/>
    <property type="evidence" value="ECO:0007669"/>
    <property type="project" value="TreeGrafter"/>
</dbReference>
<reference evidence="10 11" key="1">
    <citation type="submission" date="2019-11" db="EMBL/GenBank/DDBJ databases">
        <title>Maribacter lutea sp. nov., a marine bacterium isolated from intertidal sand.</title>
        <authorList>
            <person name="Liu A."/>
        </authorList>
    </citation>
    <scope>NUCLEOTIDE SEQUENCE [LARGE SCALE GENOMIC DNA]</scope>
    <source>
        <strain evidence="10 11">RZ05</strain>
    </source>
</reference>
<proteinExistence type="inferred from homology"/>
<comment type="similarity">
    <text evidence="2 8">Belongs to the nucleobase:cation symporter-2 (NCS2) (TC 2.A.40) family. Azg-like subfamily.</text>
</comment>
<evidence type="ECO:0000313" key="11">
    <source>
        <dbReference type="Proteomes" id="UP000443153"/>
    </source>
</evidence>
<evidence type="ECO:0000256" key="8">
    <source>
        <dbReference type="PIRNR" id="PIRNR005353"/>
    </source>
</evidence>
<feature type="transmembrane region" description="Helical" evidence="9">
    <location>
        <begin position="160"/>
        <end position="180"/>
    </location>
</feature>
<feature type="transmembrane region" description="Helical" evidence="9">
    <location>
        <begin position="378"/>
        <end position="405"/>
    </location>
</feature>
<organism evidence="10 11">
    <name type="scientific">Maribacter luteus</name>
    <dbReference type="NCBI Taxonomy" id="2594478"/>
    <lineage>
        <taxon>Bacteria</taxon>
        <taxon>Pseudomonadati</taxon>
        <taxon>Bacteroidota</taxon>
        <taxon>Flavobacteriia</taxon>
        <taxon>Flavobacteriales</taxon>
        <taxon>Flavobacteriaceae</taxon>
        <taxon>Maribacter</taxon>
    </lineage>
</organism>
<name>A0A6I2MFN4_9FLAO</name>
<feature type="transmembrane region" description="Helical" evidence="9">
    <location>
        <begin position="12"/>
        <end position="32"/>
    </location>
</feature>
<evidence type="ECO:0000313" key="10">
    <source>
        <dbReference type="EMBL" id="MRX62613.1"/>
    </source>
</evidence>
<feature type="transmembrane region" description="Helical" evidence="9">
    <location>
        <begin position="417"/>
        <end position="433"/>
    </location>
</feature>
<feature type="transmembrane region" description="Helical" evidence="9">
    <location>
        <begin position="322"/>
        <end position="339"/>
    </location>
</feature>
<feature type="transmembrane region" description="Helical" evidence="9">
    <location>
        <begin position="288"/>
        <end position="310"/>
    </location>
</feature>
<dbReference type="PANTHER" id="PTHR43337:SF1">
    <property type="entry name" value="XANTHINE_URACIL PERMEASE C887.17-RELATED"/>
    <property type="match status" value="1"/>
</dbReference>
<dbReference type="Pfam" id="PF00860">
    <property type="entry name" value="Xan_ur_permease"/>
    <property type="match status" value="1"/>
</dbReference>
<evidence type="ECO:0000256" key="6">
    <source>
        <dbReference type="ARBA" id="ARBA00022989"/>
    </source>
</evidence>
<evidence type="ECO:0000256" key="2">
    <source>
        <dbReference type="ARBA" id="ARBA00005697"/>
    </source>
</evidence>
<keyword evidence="5 8" id="KW-0812">Transmembrane</keyword>
<feature type="transmembrane region" description="Helical" evidence="9">
    <location>
        <begin position="246"/>
        <end position="268"/>
    </location>
</feature>
<dbReference type="InterPro" id="IPR006043">
    <property type="entry name" value="NCS2"/>
</dbReference>
<keyword evidence="6 8" id="KW-1133">Transmembrane helix</keyword>
<evidence type="ECO:0000256" key="3">
    <source>
        <dbReference type="ARBA" id="ARBA00022448"/>
    </source>
</evidence>
<evidence type="ECO:0000256" key="9">
    <source>
        <dbReference type="SAM" id="Phobius"/>
    </source>
</evidence>
<dbReference type="PANTHER" id="PTHR43337">
    <property type="entry name" value="XANTHINE/URACIL PERMEASE C887.17-RELATED"/>
    <property type="match status" value="1"/>
</dbReference>
<gene>
    <name evidence="10" type="ORF">GJ691_00410</name>
</gene>
<sequence length="434" mass="46583">MKTQTTSIRTEILAGISSFLATFYIVIVNPSILSEAGMPFSAVVTATVLVSAFGSITMGIYAKNPFVIAPGMGLNAFFTYTAVKGLGLSYEAALGAVFWAGVLFLILSVLKARDKIVQAIPHTLRYAIAAGIGLFICFIGFQNAHFIIDDPVTLVKLENLKDPICLTFLLGLAATAILVVKKIPGAMIIGIMLTTLMAWPIGRWWGDASVINFGSSTLVNYNGLISMPDFSLFLKADLVGSLQYAFLPVIFVFAFTDLFDSISTFVGLAEASGFKDNDGNPRNLKKSLLVDSITTIFSGLIGSSSGTAYIESAVGIREGGKTGLTAITAGLLFLPFLFFSPLLSIVPSIATSIALVLVGSFMMMPLAKVDWKTLDEAIPAFLTMVLMPLTYSISTGIIFGFLSWTLLKLFSGKKHEINPVIIIINLLALVFLWI</sequence>
<dbReference type="InterPro" id="IPR026033">
    <property type="entry name" value="Azg-like_bact_archaea"/>
</dbReference>
<evidence type="ECO:0000256" key="5">
    <source>
        <dbReference type="ARBA" id="ARBA00022692"/>
    </source>
</evidence>
<dbReference type="OrthoDB" id="9808458at2"/>
<evidence type="ECO:0000256" key="7">
    <source>
        <dbReference type="ARBA" id="ARBA00023136"/>
    </source>
</evidence>
<evidence type="ECO:0000256" key="4">
    <source>
        <dbReference type="ARBA" id="ARBA00022475"/>
    </source>
</evidence>
<accession>A0A6I2MFN4</accession>
<feature type="transmembrane region" description="Helical" evidence="9">
    <location>
        <begin position="345"/>
        <end position="366"/>
    </location>
</feature>